<keyword evidence="2" id="KW-1185">Reference proteome</keyword>
<accession>A0A7J7LLP9</accession>
<comment type="caution">
    <text evidence="1">The sequence shown here is derived from an EMBL/GenBank/DDBJ whole genome shotgun (WGS) entry which is preliminary data.</text>
</comment>
<evidence type="ECO:0000313" key="1">
    <source>
        <dbReference type="EMBL" id="KAF6143470.1"/>
    </source>
</evidence>
<proteinExistence type="predicted"/>
<protein>
    <submittedName>
        <fullName evidence="1">Uncharacterized protein</fullName>
    </submittedName>
</protein>
<reference evidence="1 2" key="1">
    <citation type="journal article" date="2020" name="IScience">
        <title>Genome Sequencing of the Endangered Kingdonia uniflora (Circaeasteraceae, Ranunculales) Reveals Potential Mechanisms of Evolutionary Specialization.</title>
        <authorList>
            <person name="Sun Y."/>
            <person name="Deng T."/>
            <person name="Zhang A."/>
            <person name="Moore M.J."/>
            <person name="Landis J.B."/>
            <person name="Lin N."/>
            <person name="Zhang H."/>
            <person name="Zhang X."/>
            <person name="Huang J."/>
            <person name="Zhang X."/>
            <person name="Sun H."/>
            <person name="Wang H."/>
        </authorList>
    </citation>
    <scope>NUCLEOTIDE SEQUENCE [LARGE SCALE GENOMIC DNA]</scope>
    <source>
        <strain evidence="1">TB1705</strain>
        <tissue evidence="1">Leaf</tissue>
    </source>
</reference>
<sequence length="335" mass="37684">MDKPKVDIWMLKDYTNLVCDKECFVDFSEPTFCNLDLHFIEILDGKFILQSLPEAKDYSYDLCRRKLDQIAPARTSLECPANEEKQLLAKVAELLASSNSRKKILVQTAVDDLRESSASRTSKLHEDTASVESGKRALEEALQHCKVGHITRVPSGYQAGIPELVLTPEMSGLALCSDTVAVVGSVTIAVRTNNVVVLICLRVFDWGRRLRVGYYIRPLSAGASKIGVEAFAKKDCWLLEVGRLTVTCWNSEGGVNTLYSSPSFYSSILCEKSMDTTLNTHYQQRMRFARDRCIGQKTVELNLKLFSDRELDWDMPDLVEVEPGETIYGHSYAYL</sequence>
<dbReference type="EMBL" id="JACGCM010002205">
    <property type="protein sequence ID" value="KAF6143470.1"/>
    <property type="molecule type" value="Genomic_DNA"/>
</dbReference>
<gene>
    <name evidence="1" type="ORF">GIB67_029639</name>
</gene>
<dbReference type="Proteomes" id="UP000541444">
    <property type="component" value="Unassembled WGS sequence"/>
</dbReference>
<name>A0A7J7LLP9_9MAGN</name>
<organism evidence="1 2">
    <name type="scientific">Kingdonia uniflora</name>
    <dbReference type="NCBI Taxonomy" id="39325"/>
    <lineage>
        <taxon>Eukaryota</taxon>
        <taxon>Viridiplantae</taxon>
        <taxon>Streptophyta</taxon>
        <taxon>Embryophyta</taxon>
        <taxon>Tracheophyta</taxon>
        <taxon>Spermatophyta</taxon>
        <taxon>Magnoliopsida</taxon>
        <taxon>Ranunculales</taxon>
        <taxon>Circaeasteraceae</taxon>
        <taxon>Kingdonia</taxon>
    </lineage>
</organism>
<dbReference type="AlphaFoldDB" id="A0A7J7LLP9"/>
<evidence type="ECO:0000313" key="2">
    <source>
        <dbReference type="Proteomes" id="UP000541444"/>
    </source>
</evidence>